<sequence length="343" mass="36207">MIQSTFTKIISSQPSYKHIYSALLIALILVAIGSTLAGSYKLSLEEVWQGLLDPHSQSSSTLMLWEFRLPRLASALFVGALFASSGFLLQGLTRNPLADPSLIGVSQGAALAVVLFVVLYPQELAGNRVWAAMSGACLAAFLIYTLTARKNQSASPLVFILTGVGLSLFITALTSTFLTYGQLENVMTALSWLSGSLHRVSASDVSLLCISTLLILPSAWILAHFLKAQQLGNELAQSLGVPLKAIHSLQLLVAVLAAAIATAVVGPIGFIGLIAPHIARKLTLGSPRHQLILSMFVGALLVSGADLLGRTLWAPVQIPAGIVSTLAGAPLLLILLFTNPKKP</sequence>
<keyword evidence="4" id="KW-1003">Cell membrane</keyword>
<gene>
    <name evidence="9" type="ORF">ACFOND_05465</name>
</gene>
<evidence type="ECO:0000313" key="10">
    <source>
        <dbReference type="Proteomes" id="UP001595710"/>
    </source>
</evidence>
<protein>
    <submittedName>
        <fullName evidence="9">FecCD family ABC transporter permease</fullName>
    </submittedName>
</protein>
<dbReference type="Pfam" id="PF01032">
    <property type="entry name" value="FecCD"/>
    <property type="match status" value="1"/>
</dbReference>
<dbReference type="InterPro" id="IPR037294">
    <property type="entry name" value="ABC_BtuC-like"/>
</dbReference>
<keyword evidence="6 8" id="KW-1133">Transmembrane helix</keyword>
<evidence type="ECO:0000256" key="1">
    <source>
        <dbReference type="ARBA" id="ARBA00004651"/>
    </source>
</evidence>
<comment type="similarity">
    <text evidence="2">Belongs to the binding-protein-dependent transport system permease family. FecCD subfamily.</text>
</comment>
<comment type="caution">
    <text evidence="9">The sequence shown here is derived from an EMBL/GenBank/DDBJ whole genome shotgun (WGS) entry which is preliminary data.</text>
</comment>
<feature type="transmembrane region" description="Helical" evidence="8">
    <location>
        <begin position="158"/>
        <end position="180"/>
    </location>
</feature>
<evidence type="ECO:0000256" key="2">
    <source>
        <dbReference type="ARBA" id="ARBA00007935"/>
    </source>
</evidence>
<reference evidence="10" key="1">
    <citation type="journal article" date="2019" name="Int. J. Syst. Evol. Microbiol.">
        <title>The Global Catalogue of Microorganisms (GCM) 10K type strain sequencing project: providing services to taxonomists for standard genome sequencing and annotation.</title>
        <authorList>
            <consortium name="The Broad Institute Genomics Platform"/>
            <consortium name="The Broad Institute Genome Sequencing Center for Infectious Disease"/>
            <person name="Wu L."/>
            <person name="Ma J."/>
        </authorList>
    </citation>
    <scope>NUCLEOTIDE SEQUENCE [LARGE SCALE GENOMIC DNA]</scope>
    <source>
        <strain evidence="10">CECT 8288</strain>
    </source>
</reference>
<keyword evidence="7 8" id="KW-0472">Membrane</keyword>
<dbReference type="CDD" id="cd06550">
    <property type="entry name" value="TM_ABC_iron-siderophores_like"/>
    <property type="match status" value="1"/>
</dbReference>
<dbReference type="EMBL" id="JBHRYN010000007">
    <property type="protein sequence ID" value="MFC3701086.1"/>
    <property type="molecule type" value="Genomic_DNA"/>
</dbReference>
<feature type="transmembrane region" description="Helical" evidence="8">
    <location>
        <begin position="291"/>
        <end position="309"/>
    </location>
</feature>
<feature type="transmembrane region" description="Helical" evidence="8">
    <location>
        <begin position="128"/>
        <end position="146"/>
    </location>
</feature>
<keyword evidence="5 8" id="KW-0812">Transmembrane</keyword>
<feature type="transmembrane region" description="Helical" evidence="8">
    <location>
        <begin position="316"/>
        <end position="337"/>
    </location>
</feature>
<feature type="transmembrane region" description="Helical" evidence="8">
    <location>
        <begin position="72"/>
        <end position="89"/>
    </location>
</feature>
<evidence type="ECO:0000256" key="5">
    <source>
        <dbReference type="ARBA" id="ARBA00022692"/>
    </source>
</evidence>
<dbReference type="InterPro" id="IPR000522">
    <property type="entry name" value="ABC_transptr_permease_BtuC"/>
</dbReference>
<keyword evidence="3" id="KW-0813">Transport</keyword>
<evidence type="ECO:0000256" key="6">
    <source>
        <dbReference type="ARBA" id="ARBA00022989"/>
    </source>
</evidence>
<comment type="subcellular location">
    <subcellularLocation>
        <location evidence="1">Cell membrane</location>
        <topology evidence="1">Multi-pass membrane protein</topology>
    </subcellularLocation>
</comment>
<feature type="transmembrane region" description="Helical" evidence="8">
    <location>
        <begin position="200"/>
        <end position="223"/>
    </location>
</feature>
<dbReference type="PANTHER" id="PTHR30472">
    <property type="entry name" value="FERRIC ENTEROBACTIN TRANSPORT SYSTEM PERMEASE PROTEIN"/>
    <property type="match status" value="1"/>
</dbReference>
<name>A0ABV7WQJ2_9GAMM</name>
<feature type="transmembrane region" description="Helical" evidence="8">
    <location>
        <begin position="251"/>
        <end position="279"/>
    </location>
</feature>
<keyword evidence="10" id="KW-1185">Reference proteome</keyword>
<evidence type="ECO:0000313" key="9">
    <source>
        <dbReference type="EMBL" id="MFC3701086.1"/>
    </source>
</evidence>
<dbReference type="RefSeq" id="WP_290280194.1">
    <property type="nucleotide sequence ID" value="NZ_JAUFQI010000001.1"/>
</dbReference>
<dbReference type="PANTHER" id="PTHR30472:SF24">
    <property type="entry name" value="FERRIC ENTEROBACTIN TRANSPORT SYSTEM PERMEASE PROTEIN FEPG"/>
    <property type="match status" value="1"/>
</dbReference>
<dbReference type="Proteomes" id="UP001595710">
    <property type="component" value="Unassembled WGS sequence"/>
</dbReference>
<evidence type="ECO:0000256" key="3">
    <source>
        <dbReference type="ARBA" id="ARBA00022448"/>
    </source>
</evidence>
<feature type="transmembrane region" description="Helical" evidence="8">
    <location>
        <begin position="101"/>
        <end position="122"/>
    </location>
</feature>
<evidence type="ECO:0000256" key="7">
    <source>
        <dbReference type="ARBA" id="ARBA00023136"/>
    </source>
</evidence>
<dbReference type="Gene3D" id="1.10.3470.10">
    <property type="entry name" value="ABC transporter involved in vitamin B12 uptake, BtuC"/>
    <property type="match status" value="1"/>
</dbReference>
<accession>A0ABV7WQJ2</accession>
<proteinExistence type="inferred from homology"/>
<evidence type="ECO:0000256" key="8">
    <source>
        <dbReference type="SAM" id="Phobius"/>
    </source>
</evidence>
<dbReference type="SUPFAM" id="SSF81345">
    <property type="entry name" value="ABC transporter involved in vitamin B12 uptake, BtuC"/>
    <property type="match status" value="1"/>
</dbReference>
<evidence type="ECO:0000256" key="4">
    <source>
        <dbReference type="ARBA" id="ARBA00022475"/>
    </source>
</evidence>
<feature type="transmembrane region" description="Helical" evidence="8">
    <location>
        <begin position="20"/>
        <end position="40"/>
    </location>
</feature>
<organism evidence="9 10">
    <name type="scientific">Reinekea marina</name>
    <dbReference type="NCBI Taxonomy" id="1310421"/>
    <lineage>
        <taxon>Bacteria</taxon>
        <taxon>Pseudomonadati</taxon>
        <taxon>Pseudomonadota</taxon>
        <taxon>Gammaproteobacteria</taxon>
        <taxon>Oceanospirillales</taxon>
        <taxon>Saccharospirillaceae</taxon>
        <taxon>Reinekea</taxon>
    </lineage>
</organism>